<evidence type="ECO:0000313" key="2">
    <source>
        <dbReference type="Proteomes" id="UP000008288"/>
    </source>
</evidence>
<name>Q9DWF5_RCMVM</name>
<dbReference type="GeneID" id="940413"/>
<reference evidence="1 2" key="6">
    <citation type="journal article" date="1999" name="J. Gen. Virol.">
        <title>The rat cytomegalovirus R32 gene encodes a virion-associated protein that elicits a strong humoral immune response in infected rats.</title>
        <authorList>
            <person name="Beuken E."/>
            <person name="Grauls G."/>
            <person name="Bruggeman C.A."/>
            <person name="Vink C."/>
        </authorList>
    </citation>
    <scope>NUCLEOTIDE SEQUENCE [LARGE SCALE GENOMIC DNA]</scope>
    <source>
        <strain evidence="1 2">Maastricht</strain>
    </source>
</reference>
<dbReference type="RefSeq" id="NP_064141.1">
    <property type="nucleotide sequence ID" value="NC_002512.2"/>
</dbReference>
<dbReference type="Pfam" id="PF02393">
    <property type="entry name" value="US22"/>
    <property type="match status" value="1"/>
</dbReference>
<sequence length="478" mass="53585">MEYLGCGDISGYYAWLADAGFDRDRIRKHVSDKCGSLLPLSWPDGVSVMLMDVRTISRFARVADAVCLGGRYVCCCEEFAPIGRLFGSVIEKNRFVVLYGSTGGVYCYDLQEDCVYQLGDSLQSFFCDGLRRMDAVYDLPVALPRMLIDGVMASLMEAESTAVFTSIVAANQGSIYPVSDNLAGVDNQFMLYRGTHGTVTSCSLGTTVNLTTVMCNVVKRMSCAFEIIGALGYKVATAVFHPRLFVLMDPLGAVYGFDNCLNRIYRLADSFKIFTRIVSQKSLFNFRHDPGTRGARRLEKIPHCPHVCNVREIALDPDSNFDIEPQYISRNPSDSFSLARFVSFGEPIGHDAFVGRKNRFFDPSRINRNQCSEGFVTDVVCHYEAALLMRAAYFDHRQITDKLWPDEVDALLNGHPPCLPMARDPRVREALEKMRAMSIVDDDPDLDREDTRAAIGDPPCRRCIEGRREALFNRLRGK</sequence>
<evidence type="ECO:0000313" key="1">
    <source>
        <dbReference type="EMBL" id="AAF99134.1"/>
    </source>
</evidence>
<accession>Q9DWF5</accession>
<organismHost>
    <name type="scientific">Rattus</name>
    <name type="common">rats</name>
    <dbReference type="NCBI Taxonomy" id="10114"/>
</organismHost>
<organism evidence="1 2">
    <name type="scientific">Rat cytomegalovirus (strain Maastricht)</name>
    <dbReference type="NCBI Taxonomy" id="79700"/>
    <lineage>
        <taxon>Viruses</taxon>
        <taxon>Duplodnaviria</taxon>
        <taxon>Heunggongvirae</taxon>
        <taxon>Peploviricota</taxon>
        <taxon>Herviviricetes</taxon>
        <taxon>Herpesvirales</taxon>
        <taxon>Orthoherpesviridae</taxon>
        <taxon>Betaherpesvirinae</taxon>
        <taxon>Muromegalovirus</taxon>
        <taxon>Muromegalovirus muridbeta2</taxon>
        <taxon>Murid betaherpesvirus 2</taxon>
    </lineage>
</organism>
<dbReference type="EMBL" id="AF232689">
    <property type="protein sequence ID" value="AAF99134.1"/>
    <property type="molecule type" value="Genomic_DNA"/>
</dbReference>
<gene>
    <name evidence="1" type="primary">R36</name>
</gene>
<protein>
    <submittedName>
        <fullName evidence="1">PR36</fullName>
    </submittedName>
</protein>
<reference evidence="1 2" key="8">
    <citation type="journal article" date="2000" name="J. Virol.">
        <title>The r144 major histocompatibility complex class I-like gene of rat cytomegalovirus is dispensable for both acute and long-term infection in the immunocompromised host.</title>
        <authorList>
            <person name="Beisser P.S."/>
            <person name="Kloover J.S."/>
            <person name="Grauls G.E."/>
            <person name="Blok M.J."/>
            <person name="Bruggeman C.A."/>
            <person name="Vink C."/>
        </authorList>
    </citation>
    <scope>NUCLEOTIDE SEQUENCE [LARGE SCALE GENOMIC DNA]</scope>
    <source>
        <strain evidence="1 2">Maastricht</strain>
    </source>
</reference>
<reference evidence="1 2" key="7">
    <citation type="journal article" date="1999" name="J. Virol.">
        <title>Deletion of the R78 G protein-coupled receptor gene from rat cytomegalovirus results in an attenuated, syncytium-inducing mutant strain.</title>
        <authorList>
            <person name="Beisser P.S."/>
            <person name="Grauls G."/>
            <person name="Bruggeman C.A."/>
            <person name="Vink C."/>
        </authorList>
    </citation>
    <scope>NUCLEOTIDE SEQUENCE [LARGE SCALE GENOMIC DNA]</scope>
    <source>
        <strain evidence="1 2">Maastricht</strain>
    </source>
</reference>
<reference evidence="1 2" key="4">
    <citation type="journal article" date="1998" name="J. Virol.">
        <title>The R33 G protein-coupled receptor gene of rat cytomegalovirus plays an essential role in the pathogenesis of viral infection.</title>
        <authorList>
            <person name="Beisser P.S."/>
            <person name="Vink C."/>
            <person name="Van Dam J.G."/>
            <person name="Grauls G."/>
            <person name="Vanherle S.J."/>
            <person name="Bruggeman C.A."/>
        </authorList>
    </citation>
    <scope>NUCLEOTIDE SEQUENCE [LARGE SCALE GENOMIC DNA]</scope>
    <source>
        <strain evidence="1 2">Maastricht</strain>
    </source>
</reference>
<reference evidence="1 2" key="3">
    <citation type="journal article" date="1997" name="J. Gen. Virol.">
        <title>Cloning and functional characterization of the origin of lytic-phase DNA replication of rat cytomegalovirus.</title>
        <authorList>
            <person name="Vink C."/>
            <person name="Beuken E."/>
            <person name="Bruggeman C.A."/>
        </authorList>
    </citation>
    <scope>NUCLEOTIDE SEQUENCE [LARGE SCALE GENOMIC DNA]</scope>
    <source>
        <strain evidence="1 2">Maastricht</strain>
    </source>
</reference>
<keyword evidence="2" id="KW-1185">Reference proteome</keyword>
<reference evidence="1 2" key="1">
    <citation type="journal article" date="1996" name="J. Gen. Virol.">
        <title>Cloning and sequence analysis of the genes encoding DNA polymerase, glycoprotein B, ICP18.5 and major DNA-binding protein of rat cytomegalovirus.</title>
        <authorList>
            <person name="Beuken E."/>
            <person name="Slobbe R."/>
            <person name="Bruggeman C.A."/>
            <person name="Vink C."/>
        </authorList>
    </citation>
    <scope>NUCLEOTIDE SEQUENCE [LARGE SCALE GENOMIC DNA]</scope>
    <source>
        <strain evidence="1 2">Maastricht</strain>
    </source>
</reference>
<dbReference type="InterPro" id="IPR003360">
    <property type="entry name" value="US22-like"/>
</dbReference>
<reference evidence="1 2" key="10">
    <citation type="journal article" date="2000" name="Virus Res.">
        <title>Rat cytomegalovirus R89 is a highly conserved gene which expresses a spliced transcript.</title>
        <authorList>
            <person name="Gruijthuijsen Y.K."/>
            <person name="Beuken E."/>
            <person name="Bruggeman C.A."/>
            <person name="Vink C."/>
        </authorList>
    </citation>
    <scope>NUCLEOTIDE SEQUENCE [LARGE SCALE GENOMIC DNA]</scope>
    <source>
        <strain evidence="1 2">Maastricht</strain>
    </source>
</reference>
<proteinExistence type="predicted"/>
<dbReference type="Proteomes" id="UP000008288">
    <property type="component" value="Segment"/>
</dbReference>
<dbReference type="OrthoDB" id="9139at10239"/>
<reference evidence="1 2" key="9">
    <citation type="journal article" date="2000" name="J. Virol.">
        <title>Complete DNA sequence of the rat cytomegalovirus genome.</title>
        <authorList>
            <person name="Vink C."/>
            <person name="Beuken E."/>
            <person name="Bruggeman C.A."/>
        </authorList>
    </citation>
    <scope>NUCLEOTIDE SEQUENCE [LARGE SCALE GENOMIC DNA]</scope>
    <source>
        <strain evidence="1 2">Maastricht</strain>
    </source>
</reference>
<reference evidence="1 2" key="2">
    <citation type="journal article" date="1996" name="J. Virol.">
        <title>Structure of the rat cytomegalovirus genome termini.</title>
        <authorList>
            <person name="Vink C."/>
            <person name="Beuken E."/>
            <person name="Bruggeman C.A."/>
        </authorList>
    </citation>
    <scope>NUCLEOTIDE SEQUENCE [LARGE SCALE GENOMIC DNA]</scope>
    <source>
        <strain evidence="1 2">Maastricht</strain>
    </source>
</reference>
<dbReference type="KEGG" id="vg:940413"/>
<reference evidence="1 2" key="5">
    <citation type="journal article" date="1998" name="Virology">
        <title>The Maastricht strain and England strain of rat cytomegalovirus represent different betaherpesvirus species rather than strains.</title>
        <authorList>
            <person name="Beisser P.S."/>
            <person name="Kaptein S.J."/>
            <person name="Beuken E."/>
            <person name="Bruggeman C.A."/>
            <person name="Vink C."/>
        </authorList>
    </citation>
    <scope>NUCLEOTIDE SEQUENCE [LARGE SCALE GENOMIC DNA]</scope>
    <source>
        <strain evidence="1 2">Maastricht</strain>
    </source>
</reference>